<gene>
    <name evidence="1" type="ORF">EVG20_g8180</name>
</gene>
<evidence type="ECO:0000313" key="2">
    <source>
        <dbReference type="Proteomes" id="UP000298327"/>
    </source>
</evidence>
<dbReference type="AlphaFoldDB" id="A0A4Y9Y765"/>
<protein>
    <submittedName>
        <fullName evidence="1">Uncharacterized protein</fullName>
    </submittedName>
</protein>
<name>A0A4Y9Y765_9AGAM</name>
<comment type="caution">
    <text evidence="1">The sequence shown here is derived from an EMBL/GenBank/DDBJ whole genome shotgun (WGS) entry which is preliminary data.</text>
</comment>
<keyword evidence="2" id="KW-1185">Reference proteome</keyword>
<accession>A0A4Y9Y765</accession>
<reference evidence="1 2" key="1">
    <citation type="submission" date="2019-02" db="EMBL/GenBank/DDBJ databases">
        <title>Genome sequencing of the rare red list fungi Dentipellis fragilis.</title>
        <authorList>
            <person name="Buettner E."/>
            <person name="Kellner H."/>
        </authorList>
    </citation>
    <scope>NUCLEOTIDE SEQUENCE [LARGE SCALE GENOMIC DNA]</scope>
    <source>
        <strain evidence="1 2">DSM 105465</strain>
    </source>
</reference>
<proteinExistence type="predicted"/>
<dbReference type="Proteomes" id="UP000298327">
    <property type="component" value="Unassembled WGS sequence"/>
</dbReference>
<sequence>MTDDDSANRSAREGAAVAQSPVAAEYPFSISISRLLFLMMRYRILCPMCSYCIDTAALCSPALLSSSVSLDVPIPRYPLSPIRYPPSVQPSSRSSTPLCFAVIRTSARGLCTVTALYDCRVDGAIACRTDSLSASASAGAALYMLHATWRVWPWRPRLRIAIVTIDAFESWCCGAGAGDARARVALAHCHRHCALTEIRISSNTNRSRTVLISDDDIDIDTDIDADSPSPDIAVSSTVFASADTDKDAGTT</sequence>
<evidence type="ECO:0000313" key="1">
    <source>
        <dbReference type="EMBL" id="TFY58354.1"/>
    </source>
</evidence>
<dbReference type="EMBL" id="SEOQ01000687">
    <property type="protein sequence ID" value="TFY58354.1"/>
    <property type="molecule type" value="Genomic_DNA"/>
</dbReference>
<organism evidence="1 2">
    <name type="scientific">Dentipellis fragilis</name>
    <dbReference type="NCBI Taxonomy" id="205917"/>
    <lineage>
        <taxon>Eukaryota</taxon>
        <taxon>Fungi</taxon>
        <taxon>Dikarya</taxon>
        <taxon>Basidiomycota</taxon>
        <taxon>Agaricomycotina</taxon>
        <taxon>Agaricomycetes</taxon>
        <taxon>Russulales</taxon>
        <taxon>Hericiaceae</taxon>
        <taxon>Dentipellis</taxon>
    </lineage>
</organism>